<sequence>MRRSSFEYIVNSVVRCECEASARDFFIIKGFVFMACMQPLVTQEDAYPVTCTSEQCRGSVIHLDDGIVKSANKEADGLSQWIQANSWEPRFSTQPEFIPQELTSVSVQQPMSLDDPYSAVDGCSMPSEIIVELADSQSVGGLDIEAYKPRVAKSRHRFATVVDRQQKTRESRPAEKSGIGSTAAPSAKPQKHVAPCNTSQALDITDLSTDALSSSSLRVPFKNSNASIRLAYFKHKKPSSGRVLSASGSETVTAYLDRSSKRSSHFKSSRVITSTKPDVSYITMNIPYAHQMSASRSPRTLPSKERPSELSIKGRTLSYKNQLTPNRKGKALKEADLLTVTASHGKLIKNPLNDELLSLTHPFSNYPLYRSALYTGNVKNLYVQENTNRDCVETKDYDNKHLQRLMRPTISSAGKVSTYAKYRGCTDLVRNLPLEGDDYAHPDNNVSSYIEYRIDTQLHIGADKVPLPANSMSTTDRILNEILAEQAEERNAHIRLLSRSGQRRPRSAPLQVAVKDDMDSRSRRPKSAILAFLSEARTVETTIYKEGPSMSPEVERKVTSRDLYEESQTAVTHNDSFPSLIMRNSFPSTPSPKNHILAIKKSNSYRNRQKYDYTGEECSSMDQFSGEMEFQRQLRPKRGLNSATTHNTTLQLSGRPTGREVTTPLSARPSQKRPTFMETDSYGSIISPQTLAGTTNLAQSSPCKEVSRTSQAPTKGRGAAQKKRVVERIRQLTSPDHLQDICITDKDSEYVKCGSLPESPQITPLQVIIKMNQRQASSDPRPWSSSQKRHAESHVSDPDVTRPQSADLSENYERSLRRRLNDTVSLQNLTDLPNQALIATPVFVPTLPVLHQPPTPDRPWKQQGVIGEKGAVQETKISTERRSTVTSYTTNFSNLTCLTSKTGSSWRSTTFLQGHNRGRVHYFNSHSAGRHPYQHGNLIIGRGTSTIQVPYGGLVSPHKNCFLAQIDEEERFAYAKGQYTDPTGLARSVQLATNLGGYSQK</sequence>
<feature type="region of interest" description="Disordered" evidence="1">
    <location>
        <begin position="634"/>
        <end position="676"/>
    </location>
</feature>
<gene>
    <name evidence="2" type="ORF">GL50581_1291</name>
</gene>
<feature type="region of interest" description="Disordered" evidence="1">
    <location>
        <begin position="772"/>
        <end position="813"/>
    </location>
</feature>
<feature type="region of interest" description="Disordered" evidence="1">
    <location>
        <begin position="500"/>
        <end position="521"/>
    </location>
</feature>
<feature type="region of interest" description="Disordered" evidence="1">
    <location>
        <begin position="162"/>
        <end position="195"/>
    </location>
</feature>
<proteinExistence type="predicted"/>
<evidence type="ECO:0000313" key="3">
    <source>
        <dbReference type="Proteomes" id="UP000002488"/>
    </source>
</evidence>
<feature type="compositionally biased region" description="Basic and acidic residues" evidence="1">
    <location>
        <begin position="789"/>
        <end position="800"/>
    </location>
</feature>
<name>C6LRA9_GIAIB</name>
<reference evidence="2 3" key="1">
    <citation type="journal article" date="2009" name="PLoS Pathog.">
        <title>Draft genome sequencing of giardia intestinalis assemblage B isolate GS: is human giardiasis caused by two different species?</title>
        <authorList>
            <person name="Franzen O."/>
            <person name="Jerlstrom-Hultqvist J."/>
            <person name="Castro E."/>
            <person name="Sherwood E."/>
            <person name="Ankarklev J."/>
            <person name="Reiner D.S."/>
            <person name="Palm D."/>
            <person name="Andersson J.O."/>
            <person name="Andersson B."/>
            <person name="Svard S.G."/>
        </authorList>
    </citation>
    <scope>NUCLEOTIDE SEQUENCE [LARGE SCALE GENOMIC DNA]</scope>
    <source>
        <strain evidence="3">ATCC 50581 / GS clone H7</strain>
    </source>
</reference>
<organism evidence="2 3">
    <name type="scientific">Giardia intestinalis (strain ATCC 50581 / GS clone H7)</name>
    <name type="common">Giardia lamblia</name>
    <dbReference type="NCBI Taxonomy" id="598745"/>
    <lineage>
        <taxon>Eukaryota</taxon>
        <taxon>Metamonada</taxon>
        <taxon>Diplomonadida</taxon>
        <taxon>Hexamitidae</taxon>
        <taxon>Giardiinae</taxon>
        <taxon>Giardia</taxon>
    </lineage>
</organism>
<evidence type="ECO:0000256" key="1">
    <source>
        <dbReference type="SAM" id="MobiDB-lite"/>
    </source>
</evidence>
<feature type="compositionally biased region" description="Polar residues" evidence="1">
    <location>
        <begin position="772"/>
        <end position="786"/>
    </location>
</feature>
<feature type="compositionally biased region" description="Polar residues" evidence="1">
    <location>
        <begin position="663"/>
        <end position="673"/>
    </location>
</feature>
<evidence type="ECO:0000313" key="2">
    <source>
        <dbReference type="EMBL" id="EET01457.1"/>
    </source>
</evidence>
<protein>
    <submittedName>
        <fullName evidence="2">Uncharacterized protein</fullName>
    </submittedName>
</protein>
<dbReference type="EMBL" id="ACGJ01001805">
    <property type="protein sequence ID" value="EET01457.1"/>
    <property type="molecule type" value="Genomic_DNA"/>
</dbReference>
<dbReference type="Proteomes" id="UP000002488">
    <property type="component" value="Unassembled WGS sequence"/>
</dbReference>
<dbReference type="AlphaFoldDB" id="C6LRA9"/>
<accession>C6LRA9</accession>
<feature type="compositionally biased region" description="Basic and acidic residues" evidence="1">
    <location>
        <begin position="164"/>
        <end position="175"/>
    </location>
</feature>
<dbReference type="VEuPathDB" id="GiardiaDB:GL50581_1291"/>
<feature type="compositionally biased region" description="Polar residues" evidence="1">
    <location>
        <begin position="641"/>
        <end position="654"/>
    </location>
</feature>
<dbReference type="OMA" id="CFLAQID"/>
<comment type="caution">
    <text evidence="2">The sequence shown here is derived from an EMBL/GenBank/DDBJ whole genome shotgun (WGS) entry which is preliminary data.</text>
</comment>
<feature type="compositionally biased region" description="Polar residues" evidence="1">
    <location>
        <begin position="695"/>
        <end position="713"/>
    </location>
</feature>
<feature type="region of interest" description="Disordered" evidence="1">
    <location>
        <begin position="695"/>
        <end position="724"/>
    </location>
</feature>
<dbReference type="OrthoDB" id="10256957at2759"/>